<dbReference type="RefSeq" id="WP_377968073.1">
    <property type="nucleotide sequence ID" value="NZ_JBHZOL010000110.1"/>
</dbReference>
<proteinExistence type="predicted"/>
<dbReference type="EMBL" id="JBHZOL010000110">
    <property type="protein sequence ID" value="MFE4108442.1"/>
    <property type="molecule type" value="Genomic_DNA"/>
</dbReference>
<sequence>MKEVWENPVHGSDRIARNYIPQTVRLGAVAYCHVMSLNHCWH</sequence>
<name>A0ABW6ILG1_9CYAN</name>
<dbReference type="Proteomes" id="UP001600165">
    <property type="component" value="Unassembled WGS sequence"/>
</dbReference>
<protein>
    <submittedName>
        <fullName evidence="1">Uncharacterized protein</fullName>
    </submittedName>
</protein>
<organism evidence="1 2">
    <name type="scientific">Almyronema epifaneia S1</name>
    <dbReference type="NCBI Taxonomy" id="2991925"/>
    <lineage>
        <taxon>Bacteria</taxon>
        <taxon>Bacillati</taxon>
        <taxon>Cyanobacteriota</taxon>
        <taxon>Cyanophyceae</taxon>
        <taxon>Nodosilineales</taxon>
        <taxon>Nodosilineaceae</taxon>
        <taxon>Almyronema</taxon>
        <taxon>Almyronema epifaneia</taxon>
    </lineage>
</organism>
<comment type="caution">
    <text evidence="1">The sequence shown here is derived from an EMBL/GenBank/DDBJ whole genome shotgun (WGS) entry which is preliminary data.</text>
</comment>
<evidence type="ECO:0000313" key="1">
    <source>
        <dbReference type="EMBL" id="MFE4108442.1"/>
    </source>
</evidence>
<evidence type="ECO:0000313" key="2">
    <source>
        <dbReference type="Proteomes" id="UP001600165"/>
    </source>
</evidence>
<reference evidence="1 2" key="1">
    <citation type="submission" date="2024-10" db="EMBL/GenBank/DDBJ databases">
        <authorList>
            <person name="Ratan Roy A."/>
            <person name="Morales Sandoval P.H."/>
            <person name="De Los Santos Villalobos S."/>
            <person name="Chakraborty S."/>
            <person name="Mukherjee J."/>
        </authorList>
    </citation>
    <scope>NUCLEOTIDE SEQUENCE [LARGE SCALE GENOMIC DNA]</scope>
    <source>
        <strain evidence="1 2">S1</strain>
    </source>
</reference>
<gene>
    <name evidence="1" type="ORF">ACFVKH_19355</name>
</gene>
<keyword evidence="2" id="KW-1185">Reference proteome</keyword>
<accession>A0ABW6ILG1</accession>